<name>A0A075G7H6_9EURY</name>
<proteinExistence type="predicted"/>
<dbReference type="PANTHER" id="PTHR34351:SF2">
    <property type="entry name" value="DUF58 DOMAIN-CONTAINING PROTEIN"/>
    <property type="match status" value="1"/>
</dbReference>
<evidence type="ECO:0000313" key="2">
    <source>
        <dbReference type="EMBL" id="AIE99359.1"/>
    </source>
</evidence>
<dbReference type="PANTHER" id="PTHR34351">
    <property type="entry name" value="SLR1927 PROTEIN-RELATED"/>
    <property type="match status" value="1"/>
</dbReference>
<organism evidence="2">
    <name type="scientific">uncultured marine group II/III euryarchaeote KM3_109_G01</name>
    <dbReference type="NCBI Taxonomy" id="1457850"/>
    <lineage>
        <taxon>Archaea</taxon>
        <taxon>Methanobacteriati</taxon>
        <taxon>Methanobacteriota</taxon>
        <taxon>environmental samples</taxon>
    </lineage>
</organism>
<dbReference type="AlphaFoldDB" id="A0A075G7H6"/>
<accession>A0A075G7H6</accession>
<protein>
    <submittedName>
        <fullName evidence="2">Hypothetical conserved protein (Some members containing a von Willebrand factor type A (VWA) domain)</fullName>
    </submittedName>
</protein>
<dbReference type="EMBL" id="KF900561">
    <property type="protein sequence ID" value="AIE99359.1"/>
    <property type="molecule type" value="Genomic_DNA"/>
</dbReference>
<feature type="domain" description="DUF58" evidence="1">
    <location>
        <begin position="196"/>
        <end position="356"/>
    </location>
</feature>
<evidence type="ECO:0000259" key="1">
    <source>
        <dbReference type="Pfam" id="PF01882"/>
    </source>
</evidence>
<sequence>MWTRKAALMMTSGISLVLVGMMISNFQLMIVGLAFIAFLAVNSWVSGHGDLEITRTLSADNLYKGDDLYIELSITNNSGRRTQQLEVFDNVPHEMKLRSGLNYMRVNLGPGETTRIRYVLRCPLRGHYSVGPVSVRFRNTFNLYSQEMFIDHRSDLIVFPQVRDVEEAMVRSRTPKMYTGATTLRSPGPGTEFFSLREYVPGDPFKIINWKAFARTGELMVNQKCRDAVTDVFILLDSRDISRIGTVLKNPLEMGTIAAASLASYFVKRRDAVALAVFDDKLSYLPADGGDKQYFKILSSLAGVAPRGNMPLQAATNALSSRFSRGSPVFIISSLEGDGTVPHAIRDLSGRGHDVTVLSPSSIDYERLVSRIPRMSYEVMKLERQNRLTALAGFGARVIDWMPDVELSQALLMVKHGV</sequence>
<reference evidence="2" key="1">
    <citation type="journal article" date="2014" name="Genome Biol. Evol.">
        <title>Pangenome evidence for extensive interdomain horizontal transfer affecting lineage core and shell genes in uncultured planktonic thaumarchaeota and euryarchaeota.</title>
        <authorList>
            <person name="Deschamps P."/>
            <person name="Zivanovic Y."/>
            <person name="Moreira D."/>
            <person name="Rodriguez-Valera F."/>
            <person name="Lopez-Garcia P."/>
        </authorList>
    </citation>
    <scope>NUCLEOTIDE SEQUENCE</scope>
</reference>
<dbReference type="Pfam" id="PF01882">
    <property type="entry name" value="DUF58"/>
    <property type="match status" value="1"/>
</dbReference>
<dbReference type="InterPro" id="IPR002881">
    <property type="entry name" value="DUF58"/>
</dbReference>